<dbReference type="AlphaFoldDB" id="A0A3B6LVH8"/>
<dbReference type="Gene3D" id="2.60.210.10">
    <property type="entry name" value="Apoptosis, Tumor Necrosis Factor Receptor Associated Protein 2, Chain A"/>
    <property type="match status" value="1"/>
</dbReference>
<dbReference type="STRING" id="4565.A0A3B6LVH8"/>
<evidence type="ECO:0000313" key="5">
    <source>
        <dbReference type="EnsemblPlants" id="TraesCS5B02G460400.1.cds1"/>
    </source>
</evidence>
<reference evidence="5" key="2">
    <citation type="submission" date="2018-10" db="UniProtKB">
        <authorList>
            <consortium name="EnsemblPlants"/>
        </authorList>
    </citation>
    <scope>IDENTIFICATION</scope>
</reference>
<dbReference type="SMR" id="A0A3B6LVH8"/>
<dbReference type="Pfam" id="PF22486">
    <property type="entry name" value="MATH_2"/>
    <property type="match status" value="1"/>
</dbReference>
<dbReference type="GO" id="GO:0016567">
    <property type="term" value="P:protein ubiquitination"/>
    <property type="evidence" value="ECO:0007669"/>
    <property type="project" value="InterPro"/>
</dbReference>
<dbReference type="Gene3D" id="1.25.40.420">
    <property type="match status" value="1"/>
</dbReference>
<evidence type="ECO:0000313" key="6">
    <source>
        <dbReference type="Proteomes" id="UP000019116"/>
    </source>
</evidence>
<sequence>MEECKTMSICTAVAAQGTHVFDIMGYSKHRGMGNDEDSHILSGIFTVGGYDWAIRFYPDGHGSACPNHITVFLELLSNSAKVRASCDLRLVDQCTGLSSSVHKTGPRIFNSDDVSKFAPQFAGFKRRSEIEESAYLRFDRLTIECIITVFKKPHVTQANPVPQIPKIDMPPSDMAENVGRLLEEREGFDVRFIVGGETIEAHRFVLAMRSPVLKAELYGPMREARPGQCITIKDMQPAVFRALLHFIYTDSLPGREDREGDDDTEMARLLLVAADRYAMERLKMICQSILCENLNAETVSTTLALADQHNCVKLKDACLEFIKISNDNVMDAVVATQGFKDLNVTCPSLIAEALEKRRKSCQA</sequence>
<dbReference type="Gramene" id="TraesNOR5B03G03015350.1">
    <property type="protein sequence ID" value="TraesNOR5B03G03015350.1.CDS1"/>
    <property type="gene ID" value="TraesNOR5B03G03015350"/>
</dbReference>
<dbReference type="Gramene" id="TraesCLE_scaffold_110164_01G000100.1">
    <property type="protein sequence ID" value="TraesCLE_scaffold_110164_01G000100.1"/>
    <property type="gene ID" value="TraesCLE_scaffold_110164_01G000100"/>
</dbReference>
<dbReference type="InterPro" id="IPR008974">
    <property type="entry name" value="TRAF-like"/>
</dbReference>
<dbReference type="Proteomes" id="UP000019116">
    <property type="component" value="Chromosome 5B"/>
</dbReference>
<dbReference type="Gramene" id="TraesCAD_scaffold_012390_01G000300.1">
    <property type="protein sequence ID" value="TraesCAD_scaffold_012390_01G000300.1"/>
    <property type="gene ID" value="TraesCAD_scaffold_012390_01G000300"/>
</dbReference>
<feature type="domain" description="MATH" evidence="4">
    <location>
        <begin position="16"/>
        <end position="147"/>
    </location>
</feature>
<dbReference type="Gramene" id="TraesCS5B02G460400.1">
    <property type="protein sequence ID" value="TraesCS5B02G460400.1.cds1"/>
    <property type="gene ID" value="TraesCS5B02G460400"/>
</dbReference>
<dbReference type="PROSITE" id="PS50144">
    <property type="entry name" value="MATH"/>
    <property type="match status" value="1"/>
</dbReference>
<dbReference type="InterPro" id="IPR002083">
    <property type="entry name" value="MATH/TRAF_dom"/>
</dbReference>
<dbReference type="Gramene" id="TraesROB_scaffold_064422_01G000300.1">
    <property type="protein sequence ID" value="TraesROB_scaffold_064422_01G000300.1"/>
    <property type="gene ID" value="TraesROB_scaffold_064422_01G000300"/>
</dbReference>
<dbReference type="SMART" id="SM00225">
    <property type="entry name" value="BTB"/>
    <property type="match status" value="1"/>
</dbReference>
<gene>
    <name evidence="5" type="primary">LOC123117292</name>
</gene>
<dbReference type="Gramene" id="TraesPARA_EIv1.0_1739260.1">
    <property type="protein sequence ID" value="TraesPARA_EIv1.0_1739260.1.CDS1"/>
    <property type="gene ID" value="TraesPARA_EIv1.0_1739260"/>
</dbReference>
<name>A0A3B6LVH8_WHEAT</name>
<dbReference type="InterPro" id="IPR011333">
    <property type="entry name" value="SKP1/BTB/POZ_sf"/>
</dbReference>
<accession>A0A3B6LVH8</accession>
<comment type="similarity">
    <text evidence="2">Belongs to the Tdpoz family.</text>
</comment>
<evidence type="ECO:0008006" key="7">
    <source>
        <dbReference type="Google" id="ProtNLM"/>
    </source>
</evidence>
<dbReference type="PANTHER" id="PTHR26379:SF438">
    <property type="entry name" value="OS08G0128700 PROTEIN"/>
    <property type="match status" value="1"/>
</dbReference>
<comment type="pathway">
    <text evidence="1">Protein modification; protein ubiquitination.</text>
</comment>
<evidence type="ECO:0000256" key="1">
    <source>
        <dbReference type="ARBA" id="ARBA00004906"/>
    </source>
</evidence>
<dbReference type="Pfam" id="PF24570">
    <property type="entry name" value="BACK_BPM_SPOP"/>
    <property type="match status" value="1"/>
</dbReference>
<dbReference type="Gramene" id="TraesSYM7B03G04032590.1">
    <property type="protein sequence ID" value="TraesSYM7B03G04032590.1.CDS1"/>
    <property type="gene ID" value="TraesSYM7B03G04032590"/>
</dbReference>
<evidence type="ECO:0000259" key="4">
    <source>
        <dbReference type="PROSITE" id="PS50144"/>
    </source>
</evidence>
<dbReference type="EnsemblPlants" id="TraesCS5B02G460400.1">
    <property type="protein sequence ID" value="TraesCS5B02G460400.1.cds1"/>
    <property type="gene ID" value="TraesCS5B02G460400"/>
</dbReference>
<dbReference type="Gramene" id="TraesARI7B03G04306930.1">
    <property type="protein sequence ID" value="TraesARI7B03G04306930.1.CDS1"/>
    <property type="gene ID" value="TraesARI7B03G04306930"/>
</dbReference>
<dbReference type="RefSeq" id="XP_044394006.1">
    <property type="nucleotide sequence ID" value="XM_044538071.1"/>
</dbReference>
<dbReference type="Gene3D" id="3.30.710.10">
    <property type="entry name" value="Potassium Channel Kv1.1, Chain A"/>
    <property type="match status" value="1"/>
</dbReference>
<dbReference type="Gramene" id="TraesCS5B03G1130800.1">
    <property type="protein sequence ID" value="TraesCS5B03G1130800.1.CDS1"/>
    <property type="gene ID" value="TraesCS5B03G1130800"/>
</dbReference>
<protein>
    <recommendedName>
        <fullName evidence="7">BTB domain-containing protein</fullName>
    </recommendedName>
</protein>
<dbReference type="PANTHER" id="PTHR26379">
    <property type="entry name" value="BTB/POZ AND MATH DOMAIN-CONTAINING PROTEIN 1"/>
    <property type="match status" value="1"/>
</dbReference>
<dbReference type="SUPFAM" id="SSF54695">
    <property type="entry name" value="POZ domain"/>
    <property type="match status" value="1"/>
</dbReference>
<dbReference type="GeneID" id="123117292"/>
<organism evidence="5">
    <name type="scientific">Triticum aestivum</name>
    <name type="common">Wheat</name>
    <dbReference type="NCBI Taxonomy" id="4565"/>
    <lineage>
        <taxon>Eukaryota</taxon>
        <taxon>Viridiplantae</taxon>
        <taxon>Streptophyta</taxon>
        <taxon>Embryophyta</taxon>
        <taxon>Tracheophyta</taxon>
        <taxon>Spermatophyta</taxon>
        <taxon>Magnoliopsida</taxon>
        <taxon>Liliopsida</taxon>
        <taxon>Poales</taxon>
        <taxon>Poaceae</taxon>
        <taxon>BOP clade</taxon>
        <taxon>Pooideae</taxon>
        <taxon>Triticodae</taxon>
        <taxon>Triticeae</taxon>
        <taxon>Triticinae</taxon>
        <taxon>Triticum</taxon>
    </lineage>
</organism>
<dbReference type="InterPro" id="IPR056423">
    <property type="entry name" value="BACK_BPM_SPOP"/>
</dbReference>
<evidence type="ECO:0000256" key="2">
    <source>
        <dbReference type="ARBA" id="ARBA00010846"/>
    </source>
</evidence>
<evidence type="ECO:0000259" key="3">
    <source>
        <dbReference type="PROSITE" id="PS50097"/>
    </source>
</evidence>
<dbReference type="CDD" id="cd00121">
    <property type="entry name" value="MATH"/>
    <property type="match status" value="1"/>
</dbReference>
<reference evidence="5" key="1">
    <citation type="submission" date="2018-08" db="EMBL/GenBank/DDBJ databases">
        <authorList>
            <person name="Rossello M."/>
        </authorList>
    </citation>
    <scope>NUCLEOTIDE SEQUENCE [LARGE SCALE GENOMIC DNA]</scope>
    <source>
        <strain evidence="5">cv. Chinese Spring</strain>
    </source>
</reference>
<dbReference type="Gramene" id="TraesJAG5B03G02984570.1">
    <property type="protein sequence ID" value="TraesJAG5B03G02984570.1.CDS1"/>
    <property type="gene ID" value="TraesJAG5B03G02984570"/>
</dbReference>
<dbReference type="InterPro" id="IPR000210">
    <property type="entry name" value="BTB/POZ_dom"/>
</dbReference>
<dbReference type="PROSITE" id="PS50097">
    <property type="entry name" value="BTB"/>
    <property type="match status" value="1"/>
</dbReference>
<dbReference type="SUPFAM" id="SSF49599">
    <property type="entry name" value="TRAF domain-like"/>
    <property type="match status" value="1"/>
</dbReference>
<dbReference type="OMA" id="SKNTIAR"/>
<dbReference type="KEGG" id="taes:123117292"/>
<dbReference type="InterPro" id="IPR045005">
    <property type="entry name" value="BPM1-6"/>
</dbReference>
<keyword evidence="6" id="KW-1185">Reference proteome</keyword>
<dbReference type="Pfam" id="PF00651">
    <property type="entry name" value="BTB"/>
    <property type="match status" value="1"/>
</dbReference>
<feature type="domain" description="BTB" evidence="3">
    <location>
        <begin position="188"/>
        <end position="256"/>
    </location>
</feature>
<proteinExistence type="inferred from homology"/>
<dbReference type="CDD" id="cd18280">
    <property type="entry name" value="BTB_POZ_BPM_plant"/>
    <property type="match status" value="1"/>
</dbReference>